<evidence type="ECO:0000313" key="3">
    <source>
        <dbReference type="EMBL" id="RHM96121.1"/>
    </source>
</evidence>
<dbReference type="InterPro" id="IPR000782">
    <property type="entry name" value="FAS1_domain"/>
</dbReference>
<feature type="domain" description="FAS1" evidence="2">
    <location>
        <begin position="40"/>
        <end position="158"/>
    </location>
</feature>
<dbReference type="Gene3D" id="2.30.180.10">
    <property type="entry name" value="FAS1 domain"/>
    <property type="match status" value="1"/>
</dbReference>
<comment type="caution">
    <text evidence="3">The sequence shown here is derived from an EMBL/GenBank/DDBJ whole genome shotgun (WGS) entry which is preliminary data.</text>
</comment>
<dbReference type="EMBL" id="QRQK01000017">
    <property type="protein sequence ID" value="RHM96121.1"/>
    <property type="molecule type" value="Genomic_DNA"/>
</dbReference>
<dbReference type="Proteomes" id="UP000285109">
    <property type="component" value="Unassembled WGS sequence"/>
</dbReference>
<feature type="chain" id="PRO_5019459084" description="FAS1 domain-containing protein" evidence="1">
    <location>
        <begin position="20"/>
        <end position="454"/>
    </location>
</feature>
<accession>A0A415T4A0</accession>
<evidence type="ECO:0000313" key="4">
    <source>
        <dbReference type="Proteomes" id="UP000285109"/>
    </source>
</evidence>
<dbReference type="SUPFAM" id="SSF82153">
    <property type="entry name" value="FAS1 domain"/>
    <property type="match status" value="1"/>
</dbReference>
<proteinExistence type="predicted"/>
<evidence type="ECO:0000259" key="2">
    <source>
        <dbReference type="PROSITE" id="PS50213"/>
    </source>
</evidence>
<dbReference type="InterPro" id="IPR036378">
    <property type="entry name" value="FAS1_dom_sf"/>
</dbReference>
<evidence type="ECO:0000256" key="1">
    <source>
        <dbReference type="SAM" id="SignalP"/>
    </source>
</evidence>
<gene>
    <name evidence="3" type="ORF">DWZ34_09745</name>
</gene>
<organism evidence="3 4">
    <name type="scientific">Phocaeicola plebeius</name>
    <dbReference type="NCBI Taxonomy" id="310297"/>
    <lineage>
        <taxon>Bacteria</taxon>
        <taxon>Pseudomonadati</taxon>
        <taxon>Bacteroidota</taxon>
        <taxon>Bacteroidia</taxon>
        <taxon>Bacteroidales</taxon>
        <taxon>Bacteroidaceae</taxon>
        <taxon>Phocaeicola</taxon>
    </lineage>
</organism>
<dbReference type="PROSITE" id="PS50213">
    <property type="entry name" value="FAS1"/>
    <property type="match status" value="1"/>
</dbReference>
<feature type="signal peptide" evidence="1">
    <location>
        <begin position="1"/>
        <end position="19"/>
    </location>
</feature>
<name>A0A415T4A0_9BACT</name>
<protein>
    <recommendedName>
        <fullName evidence="2">FAS1 domain-containing protein</fullName>
    </recommendedName>
</protein>
<dbReference type="Pfam" id="PF02469">
    <property type="entry name" value="Fasciclin"/>
    <property type="match status" value="1"/>
</dbReference>
<reference evidence="3 4" key="1">
    <citation type="submission" date="2018-08" db="EMBL/GenBank/DDBJ databases">
        <title>A genome reference for cultivated species of the human gut microbiota.</title>
        <authorList>
            <person name="Zou Y."/>
            <person name="Xue W."/>
            <person name="Luo G."/>
        </authorList>
    </citation>
    <scope>NUCLEOTIDE SEQUENCE [LARGE SCALE GENOMIC DNA]</scope>
    <source>
        <strain evidence="3 4">AF31-28B-AC</strain>
    </source>
</reference>
<sequence length="454" mass="50279">MKTLAYYLLGIFSLCILNACDNEENPTPEPPPSKGEEAVQEIVEVLKESKPEVSQFVEILEKVNVADLTQDDLTVFAVKNTSTASRAAVLDTASIKNHIAKGSYAKEALTDGSTLTSISNETLYVTRTGNDVLINGVKIEGEAIPVGKSYVYVVPEVIEIQATEPVIPADSVSTNDISYLWRKSMNNYLNKNWEVEAKVTTGYGGFFYKGIEELSDNYWKAAYATLSEGEKYLNQLEDSESDKNLSDTIKLESALIQAQLYGYYSTYIDGEKVCTINDLIMTCETLTDLLPGTMRDAARLLSAKALLYNKEYAGAITYSEAILNEGNYTLEGNEIIWKGYMDASGNNVDPLLLQEAYIISAIAYYNTGNQDKALELLNAIAGPVSNIENIDTTVYLNLLKGTGEIYPYYRLLTSMNISVSYPLDFGFDVSRNLLFPVPKEAMDEYPELIQNPGY</sequence>
<dbReference type="RefSeq" id="WP_118026928.1">
    <property type="nucleotide sequence ID" value="NZ_CATXHJ010000010.1"/>
</dbReference>
<dbReference type="Gene3D" id="1.25.40.390">
    <property type="match status" value="1"/>
</dbReference>
<keyword evidence="1" id="KW-0732">Signal</keyword>
<dbReference type="AlphaFoldDB" id="A0A415T4A0"/>